<dbReference type="EMBL" id="JAUEPU010000028">
    <property type="protein sequence ID" value="KAK0492633.1"/>
    <property type="molecule type" value="Genomic_DNA"/>
</dbReference>
<proteinExistence type="predicted"/>
<comment type="caution">
    <text evidence="1">The sequence shown here is derived from an EMBL/GenBank/DDBJ whole genome shotgun (WGS) entry which is preliminary data.</text>
</comment>
<gene>
    <name evidence="1" type="ORF">EDD18DRAFT_449220</name>
</gene>
<name>A0AA39PXX4_9AGAR</name>
<reference evidence="1" key="1">
    <citation type="submission" date="2023-06" db="EMBL/GenBank/DDBJ databases">
        <authorList>
            <consortium name="Lawrence Berkeley National Laboratory"/>
            <person name="Ahrendt S."/>
            <person name="Sahu N."/>
            <person name="Indic B."/>
            <person name="Wong-Bajracharya J."/>
            <person name="Merenyi Z."/>
            <person name="Ke H.-M."/>
            <person name="Monk M."/>
            <person name="Kocsube S."/>
            <person name="Drula E."/>
            <person name="Lipzen A."/>
            <person name="Balint B."/>
            <person name="Henrissat B."/>
            <person name="Andreopoulos B."/>
            <person name="Martin F.M."/>
            <person name="Harder C.B."/>
            <person name="Rigling D."/>
            <person name="Ford K.L."/>
            <person name="Foster G.D."/>
            <person name="Pangilinan J."/>
            <person name="Papanicolaou A."/>
            <person name="Barry K."/>
            <person name="LaButti K."/>
            <person name="Viragh M."/>
            <person name="Koriabine M."/>
            <person name="Yan M."/>
            <person name="Riley R."/>
            <person name="Champramary S."/>
            <person name="Plett K.L."/>
            <person name="Tsai I.J."/>
            <person name="Slot J."/>
            <person name="Sipos G."/>
            <person name="Plett J."/>
            <person name="Nagy L.G."/>
            <person name="Grigoriev I.V."/>
        </authorList>
    </citation>
    <scope>NUCLEOTIDE SEQUENCE</scope>
    <source>
        <strain evidence="1">HWK02</strain>
    </source>
</reference>
<dbReference type="Proteomes" id="UP001175228">
    <property type="component" value="Unassembled WGS sequence"/>
</dbReference>
<sequence length="159" mass="17576">MMPNGIDLSTLTDVELKIYRPSRVSLMPAKLLASSKKAISDVIGNDCTTFYLRSTSSVQDTCSLKIFCSDDLRGPSPTIGTLNKSTEPMTLMVAKMGLDTQAVDRKRYIQKLEICDLRTSTRNRTGVYLKVFGRNFDHQTPTLQTGSGLMSSWAVSVDL</sequence>
<evidence type="ECO:0000313" key="2">
    <source>
        <dbReference type="Proteomes" id="UP001175228"/>
    </source>
</evidence>
<protein>
    <submittedName>
        <fullName evidence="1">Uncharacterized protein</fullName>
    </submittedName>
</protein>
<keyword evidence="2" id="KW-1185">Reference proteome</keyword>
<accession>A0AA39PXX4</accession>
<organism evidence="1 2">
    <name type="scientific">Armillaria luteobubalina</name>
    <dbReference type="NCBI Taxonomy" id="153913"/>
    <lineage>
        <taxon>Eukaryota</taxon>
        <taxon>Fungi</taxon>
        <taxon>Dikarya</taxon>
        <taxon>Basidiomycota</taxon>
        <taxon>Agaricomycotina</taxon>
        <taxon>Agaricomycetes</taxon>
        <taxon>Agaricomycetidae</taxon>
        <taxon>Agaricales</taxon>
        <taxon>Marasmiineae</taxon>
        <taxon>Physalacriaceae</taxon>
        <taxon>Armillaria</taxon>
    </lineage>
</organism>
<evidence type="ECO:0000313" key="1">
    <source>
        <dbReference type="EMBL" id="KAK0492633.1"/>
    </source>
</evidence>
<dbReference type="AlphaFoldDB" id="A0AA39PXX4"/>